<name>A0ABC9XG79_GRUJA</name>
<proteinExistence type="predicted"/>
<dbReference type="AlphaFoldDB" id="A0ABC9XG79"/>
<dbReference type="Proteomes" id="UP001623348">
    <property type="component" value="Unassembled WGS sequence"/>
</dbReference>
<gene>
    <name evidence="2" type="ORF">GRJ2_002131300</name>
</gene>
<keyword evidence="3" id="KW-1185">Reference proteome</keyword>
<organism evidence="2 3">
    <name type="scientific">Grus japonensis</name>
    <name type="common">Japanese crane</name>
    <name type="synonym">Red-crowned crane</name>
    <dbReference type="NCBI Taxonomy" id="30415"/>
    <lineage>
        <taxon>Eukaryota</taxon>
        <taxon>Metazoa</taxon>
        <taxon>Chordata</taxon>
        <taxon>Craniata</taxon>
        <taxon>Vertebrata</taxon>
        <taxon>Euteleostomi</taxon>
        <taxon>Archelosauria</taxon>
        <taxon>Archosauria</taxon>
        <taxon>Dinosauria</taxon>
        <taxon>Saurischia</taxon>
        <taxon>Theropoda</taxon>
        <taxon>Coelurosauria</taxon>
        <taxon>Aves</taxon>
        <taxon>Neognathae</taxon>
        <taxon>Neoaves</taxon>
        <taxon>Gruiformes</taxon>
        <taxon>Gruidae</taxon>
        <taxon>Grus</taxon>
    </lineage>
</organism>
<evidence type="ECO:0000313" key="3">
    <source>
        <dbReference type="Proteomes" id="UP001623348"/>
    </source>
</evidence>
<evidence type="ECO:0000313" key="2">
    <source>
        <dbReference type="EMBL" id="GAB0196660.1"/>
    </source>
</evidence>
<evidence type="ECO:0000256" key="1">
    <source>
        <dbReference type="SAM" id="MobiDB-lite"/>
    </source>
</evidence>
<protein>
    <submittedName>
        <fullName evidence="2">Uncharacterized protein</fullName>
    </submittedName>
</protein>
<comment type="caution">
    <text evidence="2">The sequence shown here is derived from an EMBL/GenBank/DDBJ whole genome shotgun (WGS) entry which is preliminary data.</text>
</comment>
<sequence>MRPTSTPETHACGRESKSFIPAQRTTAAASSAFFGEEGALSVKTQRGITDHLLGKTLGTAPPALTAQDCSDEAITLILVQKISLQERKECRNC</sequence>
<feature type="region of interest" description="Disordered" evidence="1">
    <location>
        <begin position="1"/>
        <end position="23"/>
    </location>
</feature>
<accession>A0ABC9XG79</accession>
<dbReference type="EMBL" id="BAAFJT010000015">
    <property type="protein sequence ID" value="GAB0196660.1"/>
    <property type="molecule type" value="Genomic_DNA"/>
</dbReference>
<reference evidence="2 3" key="1">
    <citation type="submission" date="2024-06" db="EMBL/GenBank/DDBJ databases">
        <title>The draft genome of Grus japonensis, version 3.</title>
        <authorList>
            <person name="Nabeshima K."/>
            <person name="Suzuki S."/>
            <person name="Onuma M."/>
        </authorList>
    </citation>
    <scope>NUCLEOTIDE SEQUENCE [LARGE SCALE GENOMIC DNA]</scope>
    <source>
        <strain evidence="2 3">451A</strain>
    </source>
</reference>